<gene>
    <name evidence="1" type="ORF">AVEN_218815_1</name>
</gene>
<feature type="non-terminal residue" evidence="1">
    <location>
        <position position="69"/>
    </location>
</feature>
<dbReference type="AlphaFoldDB" id="A0A4Y2MW58"/>
<dbReference type="Proteomes" id="UP000499080">
    <property type="component" value="Unassembled WGS sequence"/>
</dbReference>
<proteinExistence type="predicted"/>
<organism evidence="1 2">
    <name type="scientific">Araneus ventricosus</name>
    <name type="common">Orbweaver spider</name>
    <name type="synonym">Epeira ventricosa</name>
    <dbReference type="NCBI Taxonomy" id="182803"/>
    <lineage>
        <taxon>Eukaryota</taxon>
        <taxon>Metazoa</taxon>
        <taxon>Ecdysozoa</taxon>
        <taxon>Arthropoda</taxon>
        <taxon>Chelicerata</taxon>
        <taxon>Arachnida</taxon>
        <taxon>Araneae</taxon>
        <taxon>Araneomorphae</taxon>
        <taxon>Entelegynae</taxon>
        <taxon>Araneoidea</taxon>
        <taxon>Araneidae</taxon>
        <taxon>Araneus</taxon>
    </lineage>
</organism>
<evidence type="ECO:0000313" key="1">
    <source>
        <dbReference type="EMBL" id="GBN30759.1"/>
    </source>
</evidence>
<dbReference type="EMBL" id="BGPR01124881">
    <property type="protein sequence ID" value="GBN30759.1"/>
    <property type="molecule type" value="Genomic_DNA"/>
</dbReference>
<protein>
    <submittedName>
        <fullName evidence="1">Uncharacterized protein</fullName>
    </submittedName>
</protein>
<sequence>MLAATIFTNWRGEWRDVRCVHLDVRWFAVFCAGRERWAIGWKYFSRSVFEFEDTLGKFDGQFICEAYKS</sequence>
<comment type="caution">
    <text evidence="1">The sequence shown here is derived from an EMBL/GenBank/DDBJ whole genome shotgun (WGS) entry which is preliminary data.</text>
</comment>
<name>A0A4Y2MW58_ARAVE</name>
<evidence type="ECO:0000313" key="2">
    <source>
        <dbReference type="Proteomes" id="UP000499080"/>
    </source>
</evidence>
<accession>A0A4Y2MW58</accession>
<keyword evidence="2" id="KW-1185">Reference proteome</keyword>
<reference evidence="1 2" key="1">
    <citation type="journal article" date="2019" name="Sci. Rep.">
        <title>Orb-weaving spider Araneus ventricosus genome elucidates the spidroin gene catalogue.</title>
        <authorList>
            <person name="Kono N."/>
            <person name="Nakamura H."/>
            <person name="Ohtoshi R."/>
            <person name="Moran D.A.P."/>
            <person name="Shinohara A."/>
            <person name="Yoshida Y."/>
            <person name="Fujiwara M."/>
            <person name="Mori M."/>
            <person name="Tomita M."/>
            <person name="Arakawa K."/>
        </authorList>
    </citation>
    <scope>NUCLEOTIDE SEQUENCE [LARGE SCALE GENOMIC DNA]</scope>
</reference>